<proteinExistence type="predicted"/>
<organism evidence="2 3">
    <name type="scientific">Streptomyces prunicolor</name>
    <dbReference type="NCBI Taxonomy" id="67348"/>
    <lineage>
        <taxon>Bacteria</taxon>
        <taxon>Bacillati</taxon>
        <taxon>Actinomycetota</taxon>
        <taxon>Actinomycetes</taxon>
        <taxon>Kitasatosporales</taxon>
        <taxon>Streptomycetaceae</taxon>
        <taxon>Streptomyces</taxon>
    </lineage>
</organism>
<dbReference type="InterPro" id="IPR007278">
    <property type="entry name" value="DUF397"/>
</dbReference>
<reference evidence="2 3" key="1">
    <citation type="submission" date="2023-10" db="EMBL/GenBank/DDBJ databases">
        <title>Characterization of rhizosphere-enriched actinobacteria from wheat plants lab-grown on chernevaya soil.</title>
        <authorList>
            <person name="Tikhonova E.N."/>
            <person name="Konopkin A."/>
            <person name="Kravchenko I.K."/>
        </authorList>
    </citation>
    <scope>NUCLEOTIDE SEQUENCE [LARGE SCALE GENOMIC DNA]</scope>
    <source>
        <strain evidence="2 3">RR29</strain>
    </source>
</reference>
<evidence type="ECO:0000313" key="3">
    <source>
        <dbReference type="Proteomes" id="UP001187346"/>
    </source>
</evidence>
<gene>
    <name evidence="2" type="ORF">R5A26_21475</name>
</gene>
<evidence type="ECO:0000313" key="2">
    <source>
        <dbReference type="EMBL" id="MDV7218521.1"/>
    </source>
</evidence>
<protein>
    <submittedName>
        <fullName evidence="2">DUF397 domain-containing protein</fullName>
    </submittedName>
</protein>
<dbReference type="Proteomes" id="UP001187346">
    <property type="component" value="Unassembled WGS sequence"/>
</dbReference>
<sequence length="72" mass="7750">MNWRKSTYSSGGEGDTCVEIAELPTRTAVRDSKLPARATLSFPTPAFTALVEHIKGGRHSDRFCGESTPPVG</sequence>
<name>A0ABU4FD67_9ACTN</name>
<keyword evidence="3" id="KW-1185">Reference proteome</keyword>
<evidence type="ECO:0000259" key="1">
    <source>
        <dbReference type="Pfam" id="PF04149"/>
    </source>
</evidence>
<feature type="domain" description="DUF397" evidence="1">
    <location>
        <begin position="2"/>
        <end position="55"/>
    </location>
</feature>
<comment type="caution">
    <text evidence="2">The sequence shown here is derived from an EMBL/GenBank/DDBJ whole genome shotgun (WGS) entry which is preliminary data.</text>
</comment>
<dbReference type="RefSeq" id="WP_266859949.1">
    <property type="nucleotide sequence ID" value="NZ_JAPEMW010000001.1"/>
</dbReference>
<accession>A0ABU4FD67</accession>
<dbReference type="Pfam" id="PF04149">
    <property type="entry name" value="DUF397"/>
    <property type="match status" value="1"/>
</dbReference>
<dbReference type="EMBL" id="JAWMAJ010000068">
    <property type="protein sequence ID" value="MDV7218521.1"/>
    <property type="molecule type" value="Genomic_DNA"/>
</dbReference>